<dbReference type="EMBL" id="JASCTH010000016">
    <property type="protein sequence ID" value="MDI6101657.1"/>
    <property type="molecule type" value="Genomic_DNA"/>
</dbReference>
<keyword evidence="2" id="KW-1185">Reference proteome</keyword>
<gene>
    <name evidence="1" type="ORF">QLQ12_23835</name>
</gene>
<organism evidence="1 2">
    <name type="scientific">Actinoplanes sandaracinus</name>
    <dbReference type="NCBI Taxonomy" id="3045177"/>
    <lineage>
        <taxon>Bacteria</taxon>
        <taxon>Bacillati</taxon>
        <taxon>Actinomycetota</taxon>
        <taxon>Actinomycetes</taxon>
        <taxon>Micromonosporales</taxon>
        <taxon>Micromonosporaceae</taxon>
        <taxon>Actinoplanes</taxon>
    </lineage>
</organism>
<reference evidence="1 2" key="1">
    <citation type="submission" date="2023-05" db="EMBL/GenBank/DDBJ databases">
        <title>Actinoplanes sp. NEAU-A12 genome sequencing.</title>
        <authorList>
            <person name="Wang Z.-S."/>
        </authorList>
    </citation>
    <scope>NUCLEOTIDE SEQUENCE [LARGE SCALE GENOMIC DNA]</scope>
    <source>
        <strain evidence="1 2">NEAU-A12</strain>
    </source>
</reference>
<dbReference type="Proteomes" id="UP001241758">
    <property type="component" value="Unassembled WGS sequence"/>
</dbReference>
<comment type="caution">
    <text evidence="1">The sequence shown here is derived from an EMBL/GenBank/DDBJ whole genome shotgun (WGS) entry which is preliminary data.</text>
</comment>
<evidence type="ECO:0000313" key="2">
    <source>
        <dbReference type="Proteomes" id="UP001241758"/>
    </source>
</evidence>
<accession>A0ABT6WPG4</accession>
<protein>
    <submittedName>
        <fullName evidence="1">Uncharacterized protein</fullName>
    </submittedName>
</protein>
<proteinExistence type="predicted"/>
<evidence type="ECO:0000313" key="1">
    <source>
        <dbReference type="EMBL" id="MDI6101657.1"/>
    </source>
</evidence>
<name>A0ABT6WPG4_9ACTN</name>
<sequence length="60" mass="6942">MTARETARTVYTIRWSPGSDRLHGVCHCGAEHEAEDPVLMWRWLLAHPDHEACDEASRPW</sequence>